<dbReference type="EMBL" id="CP063982">
    <property type="protein sequence ID" value="UOD50066.1"/>
    <property type="molecule type" value="Genomic_DNA"/>
</dbReference>
<dbReference type="Proteomes" id="UP000831607">
    <property type="component" value="Chromosome"/>
</dbReference>
<evidence type="ECO:0000313" key="1">
    <source>
        <dbReference type="EMBL" id="UOD50066.1"/>
    </source>
</evidence>
<evidence type="ECO:0000313" key="2">
    <source>
        <dbReference type="Proteomes" id="UP000831607"/>
    </source>
</evidence>
<name>A0ABY4AK74_9BURK</name>
<accession>A0ABY4AK74</accession>
<keyword evidence="2" id="KW-1185">Reference proteome</keyword>
<sequence length="248" mass="27106">MLRTTCKPASDFFEHCQYKTLLAGLIFASPIASAQIVSAPVLSVTQETFKTVTRPQVCWQTIITAHEKAVRQEQSTPWIVKYWQPLLGAAMGGAIGYQFTANYGPTSQKWVWPTVAGGALIGGVAGPGPTAGAYGLGTLAHAIWPTSLPLTVGFSMGGAILGKILWDIVFPPNKDLQAPQPGEFMPNQTFYLETACSKPERIEYRQVPYLITYIHEGKKQTARVKYYPGKRVELTAAGRPFYEVPGPK</sequence>
<gene>
    <name evidence="1" type="ORF">DHf2319_11590</name>
</gene>
<protein>
    <submittedName>
        <fullName evidence="1">Uncharacterized protein</fullName>
    </submittedName>
</protein>
<reference evidence="1 2" key="1">
    <citation type="submission" date="2020-11" db="EMBL/GenBank/DDBJ databases">
        <title>Algicoccus daihaiensis sp.nov., isolated from Daihai Lake in Inner Mongolia.</title>
        <authorList>
            <person name="Kai J."/>
        </authorList>
    </citation>
    <scope>NUCLEOTIDE SEQUENCE [LARGE SCALE GENOMIC DNA]</scope>
    <source>
        <strain evidence="2">f23</strain>
    </source>
</reference>
<organism evidence="1 2">
    <name type="scientific">Orrella daihaiensis</name>
    <dbReference type="NCBI Taxonomy" id="2782176"/>
    <lineage>
        <taxon>Bacteria</taxon>
        <taxon>Pseudomonadati</taxon>
        <taxon>Pseudomonadota</taxon>
        <taxon>Betaproteobacteria</taxon>
        <taxon>Burkholderiales</taxon>
        <taxon>Alcaligenaceae</taxon>
        <taxon>Orrella</taxon>
    </lineage>
</organism>
<proteinExistence type="predicted"/>
<dbReference type="RefSeq" id="WP_243478463.1">
    <property type="nucleotide sequence ID" value="NZ_CP063982.1"/>
</dbReference>